<gene>
    <name evidence="10" type="ORF">FHR34_001538</name>
</gene>
<evidence type="ECO:0000256" key="1">
    <source>
        <dbReference type="ARBA" id="ARBA00004651"/>
    </source>
</evidence>
<feature type="compositionally biased region" description="Low complexity" evidence="8">
    <location>
        <begin position="13"/>
        <end position="38"/>
    </location>
</feature>
<feature type="transmembrane region" description="Helical" evidence="9">
    <location>
        <begin position="385"/>
        <end position="405"/>
    </location>
</feature>
<keyword evidence="5 9" id="KW-0812">Transmembrane</keyword>
<evidence type="ECO:0000256" key="9">
    <source>
        <dbReference type="SAM" id="Phobius"/>
    </source>
</evidence>
<feature type="compositionally biased region" description="Polar residues" evidence="8">
    <location>
        <begin position="1"/>
        <end position="11"/>
    </location>
</feature>
<protein>
    <submittedName>
        <fullName evidence="10">Xanthine permease</fullName>
    </submittedName>
</protein>
<dbReference type="NCBIfam" id="TIGR00801">
    <property type="entry name" value="ncs2"/>
    <property type="match status" value="1"/>
</dbReference>
<evidence type="ECO:0000256" key="6">
    <source>
        <dbReference type="ARBA" id="ARBA00022989"/>
    </source>
</evidence>
<feature type="transmembrane region" description="Helical" evidence="9">
    <location>
        <begin position="202"/>
        <end position="222"/>
    </location>
</feature>
<dbReference type="PANTHER" id="PTHR42810">
    <property type="entry name" value="PURINE PERMEASE C1399.01C-RELATED"/>
    <property type="match status" value="1"/>
</dbReference>
<feature type="transmembrane region" description="Helical" evidence="9">
    <location>
        <begin position="116"/>
        <end position="133"/>
    </location>
</feature>
<dbReference type="Pfam" id="PF00860">
    <property type="entry name" value="Xan_ur_permease"/>
    <property type="match status" value="1"/>
</dbReference>
<dbReference type="NCBIfam" id="NF037981">
    <property type="entry name" value="NCS2_1"/>
    <property type="match status" value="1"/>
</dbReference>
<sequence length="482" mass="48859">MGRQDLLSQPDTAACPAPGAAAPGATEQGGAAPGAAEPSVPHPVDEMLPLGRMSAVALQHVASMYAGVAAPPLIIGGAVGLTPSQLTTLLAANLFIAGVATLLQTLGVWRIGSRLPFVNGVSFATVSPVLAVVEAKKGAALPLIFGSTLIAGLACFLLAPLLCRLVRFFPPVVSGTVITLIGVSLLPVAGNWAQGGDAQARGYGSVGNLALAGSTLLAVLLLNRFLRGFLQRIAILFGLLIGTLVAIPFGKVNLHQLSALPVFELPHPFAFGAPRFEVASIVSMLVVMLVAMTESTADMIALGEVVERPADSRTIAAGLRADGLATMVGGVFNGFICSAFAQNIGLVALTKIRSRFVVALGGGFLIVMGLMPVVGGLVSLVPQPVLGGAGVVLFGSVAVAGLRTLGKADLAAGSNALIVAVSLALGVFPIAYPGFYHAFPQQIATILSSGISAGCLAAITLNLLFNHVGRRADSPATATEHD</sequence>
<dbReference type="GO" id="GO:0005886">
    <property type="term" value="C:plasma membrane"/>
    <property type="evidence" value="ECO:0007669"/>
    <property type="project" value="UniProtKB-SubCell"/>
</dbReference>
<feature type="transmembrane region" description="Helical" evidence="9">
    <location>
        <begin position="168"/>
        <end position="190"/>
    </location>
</feature>
<dbReference type="PROSITE" id="PS01116">
    <property type="entry name" value="XANTH_URACIL_PERMASE"/>
    <property type="match status" value="1"/>
</dbReference>
<evidence type="ECO:0000256" key="5">
    <source>
        <dbReference type="ARBA" id="ARBA00022692"/>
    </source>
</evidence>
<evidence type="ECO:0000256" key="3">
    <source>
        <dbReference type="ARBA" id="ARBA00022448"/>
    </source>
</evidence>
<evidence type="ECO:0000256" key="2">
    <source>
        <dbReference type="ARBA" id="ARBA00008821"/>
    </source>
</evidence>
<keyword evidence="3" id="KW-0813">Transport</keyword>
<feature type="transmembrane region" description="Helical" evidence="9">
    <location>
        <begin position="229"/>
        <end position="249"/>
    </location>
</feature>
<keyword evidence="4" id="KW-1003">Cell membrane</keyword>
<dbReference type="AlphaFoldDB" id="A0A7W7VUJ6"/>
<comment type="subcellular location">
    <subcellularLocation>
        <location evidence="1">Cell membrane</location>
        <topology evidence="1">Multi-pass membrane protein</topology>
    </subcellularLocation>
</comment>
<dbReference type="RefSeq" id="WP_184934699.1">
    <property type="nucleotide sequence ID" value="NZ_JACHJV010000001.1"/>
</dbReference>
<feature type="transmembrane region" description="Helical" evidence="9">
    <location>
        <begin position="442"/>
        <end position="465"/>
    </location>
</feature>
<evidence type="ECO:0000256" key="8">
    <source>
        <dbReference type="SAM" id="MobiDB-lite"/>
    </source>
</evidence>
<feature type="region of interest" description="Disordered" evidence="8">
    <location>
        <begin position="1"/>
        <end position="43"/>
    </location>
</feature>
<dbReference type="InterPro" id="IPR006042">
    <property type="entry name" value="Xan_ur_permease"/>
</dbReference>
<accession>A0A7W7VUJ6</accession>
<dbReference type="InterPro" id="IPR006043">
    <property type="entry name" value="NCS2"/>
</dbReference>
<feature type="transmembrane region" description="Helical" evidence="9">
    <location>
        <begin position="62"/>
        <end position="82"/>
    </location>
</feature>
<organism evidence="10 11">
    <name type="scientific">Kitasatospora kifunensis</name>
    <name type="common">Streptomyces kifunensis</name>
    <dbReference type="NCBI Taxonomy" id="58351"/>
    <lineage>
        <taxon>Bacteria</taxon>
        <taxon>Bacillati</taxon>
        <taxon>Actinomycetota</taxon>
        <taxon>Actinomycetes</taxon>
        <taxon>Kitasatosporales</taxon>
        <taxon>Streptomycetaceae</taxon>
        <taxon>Kitasatospora</taxon>
    </lineage>
</organism>
<feature type="transmembrane region" description="Helical" evidence="9">
    <location>
        <begin position="417"/>
        <end position="436"/>
    </location>
</feature>
<comment type="caution">
    <text evidence="10">The sequence shown here is derived from an EMBL/GenBank/DDBJ whole genome shotgun (WGS) entry which is preliminary data.</text>
</comment>
<proteinExistence type="inferred from homology"/>
<evidence type="ECO:0000313" key="10">
    <source>
        <dbReference type="EMBL" id="MBB4922545.1"/>
    </source>
</evidence>
<dbReference type="EMBL" id="JACHJV010000001">
    <property type="protein sequence ID" value="MBB4922545.1"/>
    <property type="molecule type" value="Genomic_DNA"/>
</dbReference>
<comment type="similarity">
    <text evidence="2">Belongs to the nucleobase:cation symporter-2 (NCS2) (TC 2.A.40) family.</text>
</comment>
<dbReference type="PANTHER" id="PTHR42810:SF4">
    <property type="entry name" value="URIC ACID TRANSPORTER UACT"/>
    <property type="match status" value="1"/>
</dbReference>
<keyword evidence="7 9" id="KW-0472">Membrane</keyword>
<keyword evidence="11" id="KW-1185">Reference proteome</keyword>
<keyword evidence="6 9" id="KW-1133">Transmembrane helix</keyword>
<evidence type="ECO:0000256" key="4">
    <source>
        <dbReference type="ARBA" id="ARBA00022475"/>
    </source>
</evidence>
<feature type="transmembrane region" description="Helical" evidence="9">
    <location>
        <begin position="88"/>
        <end position="109"/>
    </location>
</feature>
<feature type="transmembrane region" description="Helical" evidence="9">
    <location>
        <begin position="139"/>
        <end position="161"/>
    </location>
</feature>
<evidence type="ECO:0000313" key="11">
    <source>
        <dbReference type="Proteomes" id="UP000540506"/>
    </source>
</evidence>
<reference evidence="10 11" key="1">
    <citation type="submission" date="2020-08" db="EMBL/GenBank/DDBJ databases">
        <title>Sequencing the genomes of 1000 actinobacteria strains.</title>
        <authorList>
            <person name="Klenk H.-P."/>
        </authorList>
    </citation>
    <scope>NUCLEOTIDE SEQUENCE [LARGE SCALE GENOMIC DNA]</scope>
    <source>
        <strain evidence="10 11">DSM 41654</strain>
    </source>
</reference>
<name>A0A7W7VUJ6_KITKI</name>
<dbReference type="GO" id="GO:0042907">
    <property type="term" value="F:xanthine transmembrane transporter activity"/>
    <property type="evidence" value="ECO:0007669"/>
    <property type="project" value="TreeGrafter"/>
</dbReference>
<dbReference type="InterPro" id="IPR017588">
    <property type="entry name" value="UacT-like"/>
</dbReference>
<feature type="transmembrane region" description="Helical" evidence="9">
    <location>
        <begin position="356"/>
        <end position="379"/>
    </location>
</feature>
<dbReference type="NCBIfam" id="TIGR03173">
    <property type="entry name" value="pbuX"/>
    <property type="match status" value="1"/>
</dbReference>
<dbReference type="Proteomes" id="UP000540506">
    <property type="component" value="Unassembled WGS sequence"/>
</dbReference>
<evidence type="ECO:0000256" key="7">
    <source>
        <dbReference type="ARBA" id="ARBA00023136"/>
    </source>
</evidence>